<evidence type="ECO:0000313" key="1">
    <source>
        <dbReference type="EMBL" id="GIG49175.1"/>
    </source>
</evidence>
<reference evidence="1" key="1">
    <citation type="submission" date="2021-01" db="EMBL/GenBank/DDBJ databases">
        <title>Whole genome shotgun sequence of Dactylosporangium siamense NBRC 106093.</title>
        <authorList>
            <person name="Komaki H."/>
            <person name="Tamura T."/>
        </authorList>
    </citation>
    <scope>NUCLEOTIDE SEQUENCE</scope>
    <source>
        <strain evidence="1">NBRC 106093</strain>
    </source>
</reference>
<keyword evidence="2" id="KW-1185">Reference proteome</keyword>
<dbReference type="RefSeq" id="WP_203850867.1">
    <property type="nucleotide sequence ID" value="NZ_BAAAVW010000008.1"/>
</dbReference>
<dbReference type="EMBL" id="BONQ01000112">
    <property type="protein sequence ID" value="GIG49175.1"/>
    <property type="molecule type" value="Genomic_DNA"/>
</dbReference>
<comment type="caution">
    <text evidence="1">The sequence shown here is derived from an EMBL/GenBank/DDBJ whole genome shotgun (WGS) entry which is preliminary data.</text>
</comment>
<evidence type="ECO:0000313" key="2">
    <source>
        <dbReference type="Proteomes" id="UP000660611"/>
    </source>
</evidence>
<sequence>MTTLAERYQAGERRQVWDELVALGPAAYDDRWHADATAVAEATMQRVAANIATVVERLNRMDYRFAVQYLRNQRAEEVRSGAYERRRARMVALGLDPSLIKEPVVEDDLNQFHYRWQPRQGARGEGIERAERICGPLPISLRAMWSIVGDVALLGSFRSWVPSAFVFEDEIPWPAPGRHSAPLDLSDEEAIFAYCVPGTDEIGSRYRDAAGRFGVTVGADEIHGAGYSGGVHQVRIPDAVADPVVDGVWGHEGIRLVEYLRLCFEWGGFPGFAEEDDVPAEIAVLREGLLAI</sequence>
<proteinExistence type="predicted"/>
<name>A0A919PVK4_9ACTN</name>
<dbReference type="AlphaFoldDB" id="A0A919PVK4"/>
<gene>
    <name evidence="1" type="ORF">Dsi01nite_072160</name>
</gene>
<accession>A0A919PVK4</accession>
<organism evidence="1 2">
    <name type="scientific">Dactylosporangium siamense</name>
    <dbReference type="NCBI Taxonomy" id="685454"/>
    <lineage>
        <taxon>Bacteria</taxon>
        <taxon>Bacillati</taxon>
        <taxon>Actinomycetota</taxon>
        <taxon>Actinomycetes</taxon>
        <taxon>Micromonosporales</taxon>
        <taxon>Micromonosporaceae</taxon>
        <taxon>Dactylosporangium</taxon>
    </lineage>
</organism>
<dbReference type="Proteomes" id="UP000660611">
    <property type="component" value="Unassembled WGS sequence"/>
</dbReference>
<protein>
    <submittedName>
        <fullName evidence="1">Uncharacterized protein</fullName>
    </submittedName>
</protein>